<keyword evidence="3" id="KW-1185">Reference proteome</keyword>
<feature type="compositionally biased region" description="Low complexity" evidence="1">
    <location>
        <begin position="20"/>
        <end position="31"/>
    </location>
</feature>
<reference evidence="2 3" key="1">
    <citation type="journal article" date="2023" name="Mol. Biol. Evol.">
        <title>Genomics of Secondarily Temperate Adaptation in the Only Non-Antarctic Icefish.</title>
        <authorList>
            <person name="Rivera-Colon A.G."/>
            <person name="Rayamajhi N."/>
            <person name="Minhas B.F."/>
            <person name="Madrigal G."/>
            <person name="Bilyk K.T."/>
            <person name="Yoon V."/>
            <person name="Hune M."/>
            <person name="Gregory S."/>
            <person name="Cheng C.H.C."/>
            <person name="Catchen J.M."/>
        </authorList>
    </citation>
    <scope>NUCLEOTIDE SEQUENCE [LARGE SCALE GENOMIC DNA]</scope>
    <source>
        <strain evidence="2">JC2023a</strain>
    </source>
</reference>
<feature type="region of interest" description="Disordered" evidence="1">
    <location>
        <begin position="1"/>
        <end position="63"/>
    </location>
</feature>
<feature type="compositionally biased region" description="Polar residues" evidence="1">
    <location>
        <begin position="53"/>
        <end position="63"/>
    </location>
</feature>
<proteinExistence type="predicted"/>
<name>A0AAN8CT89_9TELE</name>
<evidence type="ECO:0000313" key="2">
    <source>
        <dbReference type="EMBL" id="KAK5909926.1"/>
    </source>
</evidence>
<evidence type="ECO:0000256" key="1">
    <source>
        <dbReference type="SAM" id="MobiDB-lite"/>
    </source>
</evidence>
<evidence type="ECO:0000313" key="3">
    <source>
        <dbReference type="Proteomes" id="UP001335648"/>
    </source>
</evidence>
<accession>A0AAN8CT89</accession>
<dbReference type="Proteomes" id="UP001335648">
    <property type="component" value="Unassembled WGS sequence"/>
</dbReference>
<comment type="caution">
    <text evidence="2">The sequence shown here is derived from an EMBL/GenBank/DDBJ whole genome shotgun (WGS) entry which is preliminary data.</text>
</comment>
<dbReference type="EMBL" id="JAULUE010002048">
    <property type="protein sequence ID" value="KAK5909926.1"/>
    <property type="molecule type" value="Genomic_DNA"/>
</dbReference>
<sequence length="77" mass="8468">MQETASAEDQQNEKTDTSDETSSAMTTMSSSWQSHIPELPKPHYEQGGEELSARNSQLPPTILGMSSTYSILFTDTV</sequence>
<gene>
    <name evidence="2" type="ORF">CesoFtcFv8_003812</name>
</gene>
<dbReference type="AlphaFoldDB" id="A0AAN8CT89"/>
<organism evidence="2 3">
    <name type="scientific">Champsocephalus esox</name>
    <name type="common">pike icefish</name>
    <dbReference type="NCBI Taxonomy" id="159716"/>
    <lineage>
        <taxon>Eukaryota</taxon>
        <taxon>Metazoa</taxon>
        <taxon>Chordata</taxon>
        <taxon>Craniata</taxon>
        <taxon>Vertebrata</taxon>
        <taxon>Euteleostomi</taxon>
        <taxon>Actinopterygii</taxon>
        <taxon>Neopterygii</taxon>
        <taxon>Teleostei</taxon>
        <taxon>Neoteleostei</taxon>
        <taxon>Acanthomorphata</taxon>
        <taxon>Eupercaria</taxon>
        <taxon>Perciformes</taxon>
        <taxon>Notothenioidei</taxon>
        <taxon>Channichthyidae</taxon>
        <taxon>Champsocephalus</taxon>
    </lineage>
</organism>
<protein>
    <submittedName>
        <fullName evidence="2">Uncharacterized protein</fullName>
    </submittedName>
</protein>